<dbReference type="InterPro" id="IPR050196">
    <property type="entry name" value="Cytochrome_P450_Monoox"/>
</dbReference>
<dbReference type="EMBL" id="FNHG01000008">
    <property type="protein sequence ID" value="SDM27184.1"/>
    <property type="molecule type" value="Genomic_DNA"/>
</dbReference>
<evidence type="ECO:0000256" key="6">
    <source>
        <dbReference type="ARBA" id="ARBA00023033"/>
    </source>
</evidence>
<organism evidence="9 10">
    <name type="scientific">Maricaulis salignorans</name>
    <dbReference type="NCBI Taxonomy" id="144026"/>
    <lineage>
        <taxon>Bacteria</taxon>
        <taxon>Pseudomonadati</taxon>
        <taxon>Pseudomonadota</taxon>
        <taxon>Alphaproteobacteria</taxon>
        <taxon>Maricaulales</taxon>
        <taxon>Maricaulaceae</taxon>
        <taxon>Maricaulis</taxon>
    </lineage>
</organism>
<evidence type="ECO:0000256" key="1">
    <source>
        <dbReference type="ARBA" id="ARBA00010617"/>
    </source>
</evidence>
<evidence type="ECO:0000256" key="7">
    <source>
        <dbReference type="PIRSR" id="PIRSR602401-1"/>
    </source>
</evidence>
<comment type="cofactor">
    <cofactor evidence="7">
        <name>heme</name>
        <dbReference type="ChEBI" id="CHEBI:30413"/>
    </cofactor>
</comment>
<keyword evidence="4 8" id="KW-0560">Oxidoreductase</keyword>
<dbReference type="OrthoDB" id="9764248at2"/>
<evidence type="ECO:0000313" key="9">
    <source>
        <dbReference type="EMBL" id="SDM27184.1"/>
    </source>
</evidence>
<reference evidence="9 10" key="1">
    <citation type="submission" date="2016-10" db="EMBL/GenBank/DDBJ databases">
        <authorList>
            <person name="de Groot N.N."/>
        </authorList>
    </citation>
    <scope>NUCLEOTIDE SEQUENCE [LARGE SCALE GENOMIC DNA]</scope>
    <source>
        <strain evidence="9 10">DSM 16077</strain>
    </source>
</reference>
<dbReference type="GO" id="GO:0005506">
    <property type="term" value="F:iron ion binding"/>
    <property type="evidence" value="ECO:0007669"/>
    <property type="project" value="InterPro"/>
</dbReference>
<evidence type="ECO:0000256" key="8">
    <source>
        <dbReference type="RuleBase" id="RU000461"/>
    </source>
</evidence>
<dbReference type="GO" id="GO:0016705">
    <property type="term" value="F:oxidoreductase activity, acting on paired donors, with incorporation or reduction of molecular oxygen"/>
    <property type="evidence" value="ECO:0007669"/>
    <property type="project" value="InterPro"/>
</dbReference>
<name>A0A1G9RVK4_9PROT</name>
<dbReference type="Pfam" id="PF00067">
    <property type="entry name" value="p450"/>
    <property type="match status" value="1"/>
</dbReference>
<proteinExistence type="inferred from homology"/>
<dbReference type="SUPFAM" id="SSF48264">
    <property type="entry name" value="Cytochrome P450"/>
    <property type="match status" value="1"/>
</dbReference>
<dbReference type="PRINTS" id="PR00463">
    <property type="entry name" value="EP450I"/>
</dbReference>
<dbReference type="AlphaFoldDB" id="A0A1G9RVK4"/>
<evidence type="ECO:0000256" key="2">
    <source>
        <dbReference type="ARBA" id="ARBA00022617"/>
    </source>
</evidence>
<keyword evidence="2 7" id="KW-0349">Heme</keyword>
<accession>A0A1G9RVK4</accession>
<dbReference type="InterPro" id="IPR036396">
    <property type="entry name" value="Cyt_P450_sf"/>
</dbReference>
<feature type="binding site" description="axial binding residue" evidence="7">
    <location>
        <position position="407"/>
    </location>
    <ligand>
        <name>heme</name>
        <dbReference type="ChEBI" id="CHEBI:30413"/>
    </ligand>
    <ligandPart>
        <name>Fe</name>
        <dbReference type="ChEBI" id="CHEBI:18248"/>
    </ligandPart>
</feature>
<protein>
    <submittedName>
        <fullName evidence="9">Cytochrome P450</fullName>
    </submittedName>
</protein>
<dbReference type="PRINTS" id="PR00385">
    <property type="entry name" value="P450"/>
</dbReference>
<dbReference type="InterPro" id="IPR001128">
    <property type="entry name" value="Cyt_P450"/>
</dbReference>
<keyword evidence="3 7" id="KW-0479">Metal-binding</keyword>
<comment type="similarity">
    <text evidence="1 8">Belongs to the cytochrome P450 family.</text>
</comment>
<sequence length="464" mass="51791">MTGSEAFQPPKPPYANYSQTGRLTVSDYWTYFRAMSRNPLEIWGEHHFEFLVAPFRFLGRNSLLINDPGAIHHCFVTNAANYRMNPVRQAVLKPFLRDGLLTAEGEVWKTARHAVAPVFTPRRVNAFAPKIRTVCDEAAESFLAVDGRTISLSDAMVDLTLDVLIETLFSGDEALDKTRFSAAICRLIEITGIPHMFDLMDLPGWIPRIGHGAARQVIADLRRQVAHVAAARRAQPDAETAGRTPDFLDLLLGAGLDETAVVDNLLTFLAAGHETTARSLSWTLYLLSQSPDVLERLEAEIDDAPLDDTDPANWMDALPWTTAIIKESLRLYPSAPILSRTSIDADTVAGLAVAPDTDVLVSTWLLHRQRDFWPQPDAFLPERFFGEAADAIPRHAWLPFGLGPRVCIGARFAMMEMVIVLACLLRKLRFEFAGTRHPVPVMRITLQPDTEVPMRVRRRQASGY</sequence>
<gene>
    <name evidence="9" type="ORF">SAMN04488568_1085</name>
</gene>
<dbReference type="Proteomes" id="UP000199759">
    <property type="component" value="Unassembled WGS sequence"/>
</dbReference>
<dbReference type="STRING" id="144026.SAMN04488568_1085"/>
<dbReference type="PANTHER" id="PTHR24291:SF50">
    <property type="entry name" value="BIFUNCTIONAL ALBAFLAVENONE MONOOXYGENASE_TERPENE SYNTHASE"/>
    <property type="match status" value="1"/>
</dbReference>
<evidence type="ECO:0000313" key="10">
    <source>
        <dbReference type="Proteomes" id="UP000199759"/>
    </source>
</evidence>
<dbReference type="GO" id="GO:0004497">
    <property type="term" value="F:monooxygenase activity"/>
    <property type="evidence" value="ECO:0007669"/>
    <property type="project" value="UniProtKB-KW"/>
</dbReference>
<keyword evidence="5 7" id="KW-0408">Iron</keyword>
<dbReference type="InterPro" id="IPR017972">
    <property type="entry name" value="Cyt_P450_CS"/>
</dbReference>
<keyword evidence="6 8" id="KW-0503">Monooxygenase</keyword>
<dbReference type="RefSeq" id="WP_143024084.1">
    <property type="nucleotide sequence ID" value="NZ_FNHG01000008.1"/>
</dbReference>
<dbReference type="PANTHER" id="PTHR24291">
    <property type="entry name" value="CYTOCHROME P450 FAMILY 4"/>
    <property type="match status" value="1"/>
</dbReference>
<evidence type="ECO:0000256" key="3">
    <source>
        <dbReference type="ARBA" id="ARBA00022723"/>
    </source>
</evidence>
<evidence type="ECO:0000256" key="5">
    <source>
        <dbReference type="ARBA" id="ARBA00023004"/>
    </source>
</evidence>
<keyword evidence="10" id="KW-1185">Reference proteome</keyword>
<dbReference type="Gene3D" id="1.10.630.10">
    <property type="entry name" value="Cytochrome P450"/>
    <property type="match status" value="1"/>
</dbReference>
<evidence type="ECO:0000256" key="4">
    <source>
        <dbReference type="ARBA" id="ARBA00023002"/>
    </source>
</evidence>
<dbReference type="InterPro" id="IPR002401">
    <property type="entry name" value="Cyt_P450_E_grp-I"/>
</dbReference>
<dbReference type="PROSITE" id="PS00086">
    <property type="entry name" value="CYTOCHROME_P450"/>
    <property type="match status" value="1"/>
</dbReference>
<dbReference type="GO" id="GO:0020037">
    <property type="term" value="F:heme binding"/>
    <property type="evidence" value="ECO:0007669"/>
    <property type="project" value="InterPro"/>
</dbReference>